<evidence type="ECO:0000313" key="1">
    <source>
        <dbReference type="EMBL" id="SDJ36668.1"/>
    </source>
</evidence>
<keyword evidence="2" id="KW-1185">Reference proteome</keyword>
<dbReference type="Proteomes" id="UP000198900">
    <property type="component" value="Unassembled WGS sequence"/>
</dbReference>
<dbReference type="RefSeq" id="WP_091790119.1">
    <property type="nucleotide sequence ID" value="NZ_FNDI01000045.1"/>
</dbReference>
<evidence type="ECO:0000313" key="2">
    <source>
        <dbReference type="Proteomes" id="UP000198900"/>
    </source>
</evidence>
<accession>A0A7Z7BJ66</accession>
<protein>
    <submittedName>
        <fullName evidence="1">Uncharacterized protein</fullName>
    </submittedName>
</protein>
<dbReference type="EMBL" id="FNDI01000045">
    <property type="protein sequence ID" value="SDJ36668.1"/>
    <property type="molecule type" value="Genomic_DNA"/>
</dbReference>
<organism evidence="1 2">
    <name type="scientific">Paraburkholderia steynii</name>
    <dbReference type="NCBI Taxonomy" id="1245441"/>
    <lineage>
        <taxon>Bacteria</taxon>
        <taxon>Pseudomonadati</taxon>
        <taxon>Pseudomonadota</taxon>
        <taxon>Betaproteobacteria</taxon>
        <taxon>Burkholderiales</taxon>
        <taxon>Burkholderiaceae</taxon>
        <taxon>Paraburkholderia</taxon>
    </lineage>
</organism>
<gene>
    <name evidence="1" type="ORF">SAMN04487926_14540</name>
</gene>
<name>A0A7Z7BJ66_9BURK</name>
<sequence length="188" mass="21351">MNTYFDSLCETLECDEYAFNMLILERIRISSLERPTRTSYIIRGSQLTDVDTEFSGSKIVVVPLFGINSNAIGDVDSHFPSDVKPRADGARLSCFMLADETVALATMVAHWADMDVDDEFHILWLFDDEAHLSTHYIDDDIRHELQIANAIAEDHNPLTHEEIRAWQNTAATANYIGIFDFVDLCDED</sequence>
<proteinExistence type="predicted"/>
<comment type="caution">
    <text evidence="1">The sequence shown here is derived from an EMBL/GenBank/DDBJ whole genome shotgun (WGS) entry which is preliminary data.</text>
</comment>
<dbReference type="AlphaFoldDB" id="A0A7Z7BJ66"/>
<reference evidence="1" key="1">
    <citation type="submission" date="2016-10" db="EMBL/GenBank/DDBJ databases">
        <authorList>
            <person name="Varghese N."/>
            <person name="Submissions S."/>
        </authorList>
    </citation>
    <scope>NUCLEOTIDE SEQUENCE [LARGE SCALE GENOMIC DNA]</scope>
    <source>
        <strain evidence="1">YR281</strain>
    </source>
</reference>